<dbReference type="Proteomes" id="UP000280008">
    <property type="component" value="Unassembled WGS sequence"/>
</dbReference>
<evidence type="ECO:0000313" key="3">
    <source>
        <dbReference type="Proteomes" id="UP000280008"/>
    </source>
</evidence>
<proteinExistence type="predicted"/>
<dbReference type="EMBL" id="RBKS01000001">
    <property type="protein sequence ID" value="RKR76570.1"/>
    <property type="molecule type" value="Genomic_DNA"/>
</dbReference>
<accession>A0A495ILG7</accession>
<dbReference type="AlphaFoldDB" id="A0A495ILG7"/>
<name>A0A495ILG7_9MICO</name>
<evidence type="ECO:0000256" key="1">
    <source>
        <dbReference type="SAM" id="SignalP"/>
    </source>
</evidence>
<feature type="chain" id="PRO_5019770935" evidence="1">
    <location>
        <begin position="37"/>
        <end position="209"/>
    </location>
</feature>
<comment type="caution">
    <text evidence="2">The sequence shown here is derived from an EMBL/GenBank/DDBJ whole genome shotgun (WGS) entry which is preliminary data.</text>
</comment>
<sequence>MSSIRPTSRPPVVFSVVIVLAIAAMGAIVPAASASAATATGDADFLASMSSAGVSPLDLVELSHKVARGEALDSENPAAVPVDVSRAPDGAGGQATTMTFNDGSVRTIATLAIPSADSRAVTTYVTIECNLIHCTLFMTKAQTKQLASTATAGAVVAAACKAASWACRIALAIMRDTATSAVSQGKCVALRKFVGPSLVSWPVIEKCRS</sequence>
<keyword evidence="1" id="KW-0732">Signal</keyword>
<keyword evidence="3" id="KW-1185">Reference proteome</keyword>
<organism evidence="2 3">
    <name type="scientific">Frondihabitans australicus</name>
    <dbReference type="NCBI Taxonomy" id="386892"/>
    <lineage>
        <taxon>Bacteria</taxon>
        <taxon>Bacillati</taxon>
        <taxon>Actinomycetota</taxon>
        <taxon>Actinomycetes</taxon>
        <taxon>Micrococcales</taxon>
        <taxon>Microbacteriaceae</taxon>
        <taxon>Frondihabitans</taxon>
    </lineage>
</organism>
<evidence type="ECO:0000313" key="2">
    <source>
        <dbReference type="EMBL" id="RKR76570.1"/>
    </source>
</evidence>
<gene>
    <name evidence="2" type="ORF">C8E83_3747</name>
</gene>
<protein>
    <submittedName>
        <fullName evidence="2">Uncharacterized protein</fullName>
    </submittedName>
</protein>
<feature type="signal peptide" evidence="1">
    <location>
        <begin position="1"/>
        <end position="36"/>
    </location>
</feature>
<reference evidence="2 3" key="1">
    <citation type="submission" date="2018-10" db="EMBL/GenBank/DDBJ databases">
        <title>Sequencing the genomes of 1000 actinobacteria strains.</title>
        <authorList>
            <person name="Klenk H.-P."/>
        </authorList>
    </citation>
    <scope>NUCLEOTIDE SEQUENCE [LARGE SCALE GENOMIC DNA]</scope>
    <source>
        <strain evidence="2 3">DSM 17894</strain>
    </source>
</reference>